<dbReference type="Gene3D" id="3.20.20.80">
    <property type="entry name" value="Glycosidases"/>
    <property type="match status" value="1"/>
</dbReference>
<dbReference type="Pfam" id="PF01055">
    <property type="entry name" value="Glyco_hydro_31_2nd"/>
    <property type="match status" value="1"/>
</dbReference>
<feature type="domain" description="Glycoside hydrolase family 31 TIM barrel" evidence="3">
    <location>
        <begin position="257"/>
        <end position="577"/>
    </location>
</feature>
<dbReference type="Pfam" id="PF21365">
    <property type="entry name" value="Glyco_hydro_31_3rd"/>
    <property type="match status" value="1"/>
</dbReference>
<dbReference type="PANTHER" id="PTHR22762:SF120">
    <property type="entry name" value="HETEROGLYCAN GLUCOSIDASE 1"/>
    <property type="match status" value="1"/>
</dbReference>
<dbReference type="SUPFAM" id="SSF51445">
    <property type="entry name" value="(Trans)glycosidases"/>
    <property type="match status" value="1"/>
</dbReference>
<name>A0A146G2G5_TERSA</name>
<comment type="caution">
    <text evidence="6">The sequence shown here is derived from an EMBL/GenBank/DDBJ whole genome shotgun (WGS) entry which is preliminary data.</text>
</comment>
<dbReference type="InterPro" id="IPR017853">
    <property type="entry name" value="GH"/>
</dbReference>
<keyword evidence="2" id="KW-0326">Glycosidase</keyword>
<gene>
    <name evidence="6" type="ORF">TSACC_2234</name>
</gene>
<evidence type="ECO:0000259" key="5">
    <source>
        <dbReference type="Pfam" id="PF21365"/>
    </source>
</evidence>
<dbReference type="GO" id="GO:0030246">
    <property type="term" value="F:carbohydrate binding"/>
    <property type="evidence" value="ECO:0007669"/>
    <property type="project" value="InterPro"/>
</dbReference>
<dbReference type="InterPro" id="IPR000322">
    <property type="entry name" value="Glyco_hydro_31_TIM"/>
</dbReference>
<protein>
    <submittedName>
        <fullName evidence="6">Alpha-glucosidase</fullName>
    </submittedName>
</protein>
<dbReference type="RefSeq" id="WP_075077715.1">
    <property type="nucleotide sequence ID" value="NZ_BDCO01000002.1"/>
</dbReference>
<dbReference type="EMBL" id="BDCO01000002">
    <property type="protein sequence ID" value="GAT31840.1"/>
    <property type="molecule type" value="Genomic_DNA"/>
</dbReference>
<dbReference type="InterPro" id="IPR011013">
    <property type="entry name" value="Gal_mutarotase_sf_dom"/>
</dbReference>
<dbReference type="Gene3D" id="2.60.40.1760">
    <property type="entry name" value="glycosyl hydrolase (family 31)"/>
    <property type="match status" value="1"/>
</dbReference>
<evidence type="ECO:0000259" key="4">
    <source>
        <dbReference type="Pfam" id="PF13802"/>
    </source>
</evidence>
<dbReference type="InterPro" id="IPR013780">
    <property type="entry name" value="Glyco_hydro_b"/>
</dbReference>
<dbReference type="STRING" id="690879.TSACC_2234"/>
<dbReference type="GO" id="GO:0004553">
    <property type="term" value="F:hydrolase activity, hydrolyzing O-glycosyl compounds"/>
    <property type="evidence" value="ECO:0007669"/>
    <property type="project" value="InterPro"/>
</dbReference>
<evidence type="ECO:0000256" key="1">
    <source>
        <dbReference type="ARBA" id="ARBA00007806"/>
    </source>
</evidence>
<dbReference type="InterPro" id="IPR048395">
    <property type="entry name" value="Glyco_hydro_31_C"/>
</dbReference>
<evidence type="ECO:0000313" key="6">
    <source>
        <dbReference type="EMBL" id="GAT31840.1"/>
    </source>
</evidence>
<organism evidence="6 7">
    <name type="scientific">Terrimicrobium sacchariphilum</name>
    <dbReference type="NCBI Taxonomy" id="690879"/>
    <lineage>
        <taxon>Bacteria</taxon>
        <taxon>Pseudomonadati</taxon>
        <taxon>Verrucomicrobiota</taxon>
        <taxon>Terrimicrobiia</taxon>
        <taxon>Terrimicrobiales</taxon>
        <taxon>Terrimicrobiaceae</taxon>
        <taxon>Terrimicrobium</taxon>
    </lineage>
</organism>
<evidence type="ECO:0000259" key="3">
    <source>
        <dbReference type="Pfam" id="PF01055"/>
    </source>
</evidence>
<dbReference type="PANTHER" id="PTHR22762">
    <property type="entry name" value="ALPHA-GLUCOSIDASE"/>
    <property type="match status" value="1"/>
</dbReference>
<reference evidence="7" key="1">
    <citation type="journal article" date="2017" name="Genome Announc.">
        <title>Draft Genome Sequence of Terrimicrobium sacchariphilum NM-5T, a Facultative Anaerobic Soil Bacterium of the Class Spartobacteria.</title>
        <authorList>
            <person name="Qiu Y.L."/>
            <person name="Tourlousse D.M."/>
            <person name="Matsuura N."/>
            <person name="Ohashi A."/>
            <person name="Sekiguchi Y."/>
        </authorList>
    </citation>
    <scope>NUCLEOTIDE SEQUENCE [LARGE SCALE GENOMIC DNA]</scope>
    <source>
        <strain evidence="7">NM-5</strain>
    </source>
</reference>
<sequence>MHFHKYPYISNFEFASTDAKGNLKTSLGSYSLKVSASDEGIFHLGISGKGWKVNDSQAGLSFKPSSISAGPKLEVSKNRFILRDSDGEVLLESAPRRFFGQCGDASVFEFIKEKADAFYGMGEKWTGLEHSGKTTKFWNTDVWGDFNAEAYVNGRPAPDPVYVSIPYLIIRRRGKYIGLLLDNPHSTFMSTGFKVAIAEQMEVNPEGELLAEELVSKLSDGRIHLGAESGQPNLFILVGPTLPELTRKFQNLVGTTPRPPAWALGYHQCRWGYESARDLFELDAHFTKHEIPADGLWLDIDYMRGYRVFTFDAKHFPDPADAISKLNAKGRRVIPIIDPGVKWEKGYDVYERGRKADAFCKNPQGLEYIGLVWPGQTVFPDFSLPSARQWWSKEVADFASHGIHGAWLDMNDPSTGPADNDQMCFDHGKKSHETYHNQYAFGMAQASREGFIKAHPDQRPFLLCRSGSTGSGRHTAIWTGDNYSNYHHLKTCISTTLNLALSGIPFNGPDAAGFGGDTTPELIQDWYKAGFLFPVLRNHSMKDTRKQEPWMFGPAVLKVLRKYVRLRYRLRPYLYQLFIGNELEGEAILRPLFYDFADTKGLPLGKIDDQFLVGPSILQAPFVQEKQTQRDVVLPGRTRWFDISTGKWIDGGRSITVKADRENTPLYIRDASILPLARVSPADNTFDGSKVDFHVFLSRAGTAGTEYEFDDGLSFAYAKGAYTRLAIEAKLSRNTLRISTETLHEGAGAPDFTVTTTTDIATVEINGKAARKVKAQGVPLGNYKTQTWRA</sequence>
<evidence type="ECO:0000256" key="2">
    <source>
        <dbReference type="RuleBase" id="RU361185"/>
    </source>
</evidence>
<keyword evidence="2" id="KW-0378">Hydrolase</keyword>
<feature type="domain" description="Glycoside hydrolase family 31 N-terminal" evidence="4">
    <location>
        <begin position="75"/>
        <end position="188"/>
    </location>
</feature>
<evidence type="ECO:0000313" key="7">
    <source>
        <dbReference type="Proteomes" id="UP000076023"/>
    </source>
</evidence>
<dbReference type="OrthoDB" id="176168at2"/>
<feature type="domain" description="Glycosyl hydrolase family 31 C-terminal" evidence="5">
    <location>
        <begin position="585"/>
        <end position="674"/>
    </location>
</feature>
<dbReference type="SUPFAM" id="SSF74650">
    <property type="entry name" value="Galactose mutarotase-like"/>
    <property type="match status" value="1"/>
</dbReference>
<dbReference type="CDD" id="cd06604">
    <property type="entry name" value="GH31_glucosidase_II_MalA"/>
    <property type="match status" value="1"/>
</dbReference>
<dbReference type="GO" id="GO:0005975">
    <property type="term" value="P:carbohydrate metabolic process"/>
    <property type="evidence" value="ECO:0007669"/>
    <property type="project" value="InterPro"/>
</dbReference>
<accession>A0A146G2G5</accession>
<dbReference type="Gene3D" id="2.60.40.1180">
    <property type="entry name" value="Golgi alpha-mannosidase II"/>
    <property type="match status" value="2"/>
</dbReference>
<dbReference type="InterPro" id="IPR025887">
    <property type="entry name" value="Glyco_hydro_31_N_dom"/>
</dbReference>
<dbReference type="InParanoid" id="A0A146G2G5"/>
<dbReference type="Pfam" id="PF13802">
    <property type="entry name" value="Gal_mutarotas_2"/>
    <property type="match status" value="1"/>
</dbReference>
<dbReference type="SUPFAM" id="SSF51011">
    <property type="entry name" value="Glycosyl hydrolase domain"/>
    <property type="match status" value="1"/>
</dbReference>
<keyword evidence="7" id="KW-1185">Reference proteome</keyword>
<proteinExistence type="inferred from homology"/>
<dbReference type="Proteomes" id="UP000076023">
    <property type="component" value="Unassembled WGS sequence"/>
</dbReference>
<dbReference type="CDD" id="cd14752">
    <property type="entry name" value="GH31_N"/>
    <property type="match status" value="1"/>
</dbReference>
<comment type="similarity">
    <text evidence="1 2">Belongs to the glycosyl hydrolase 31 family.</text>
</comment>
<dbReference type="AlphaFoldDB" id="A0A146G2G5"/>